<dbReference type="Proteomes" id="UP000828390">
    <property type="component" value="Unassembled WGS sequence"/>
</dbReference>
<protein>
    <submittedName>
        <fullName evidence="2">Uncharacterized protein</fullName>
    </submittedName>
</protein>
<feature type="region of interest" description="Disordered" evidence="1">
    <location>
        <begin position="395"/>
        <end position="494"/>
    </location>
</feature>
<proteinExistence type="predicted"/>
<reference evidence="2" key="2">
    <citation type="submission" date="2020-11" db="EMBL/GenBank/DDBJ databases">
        <authorList>
            <person name="McCartney M.A."/>
            <person name="Auch B."/>
            <person name="Kono T."/>
            <person name="Mallez S."/>
            <person name="Becker A."/>
            <person name="Gohl D.M."/>
            <person name="Silverstein K.A.T."/>
            <person name="Koren S."/>
            <person name="Bechman K.B."/>
            <person name="Herman A."/>
            <person name="Abrahante J.E."/>
            <person name="Garbe J."/>
        </authorList>
    </citation>
    <scope>NUCLEOTIDE SEQUENCE</scope>
    <source>
        <strain evidence="2">Duluth1</strain>
        <tissue evidence="2">Whole animal</tissue>
    </source>
</reference>
<keyword evidence="3" id="KW-1185">Reference proteome</keyword>
<evidence type="ECO:0000313" key="2">
    <source>
        <dbReference type="EMBL" id="KAH3817911.1"/>
    </source>
</evidence>
<feature type="compositionally biased region" description="Basic and acidic residues" evidence="1">
    <location>
        <begin position="398"/>
        <end position="408"/>
    </location>
</feature>
<feature type="compositionally biased region" description="Polar residues" evidence="1">
    <location>
        <begin position="25"/>
        <end position="37"/>
    </location>
</feature>
<feature type="region of interest" description="Disordered" evidence="1">
    <location>
        <begin position="1"/>
        <end position="43"/>
    </location>
</feature>
<sequence length="494" mass="55091">MDSNGDPNDQLLDLLTLGQRESGETLKSTTPDGSSDDQPGIVNDNDDVMARTESLDLLTPAQLPVTELNAVNIPIETSRDWVDDPYLSCDRSCDGNSDQNDGEERLMVDTDFRSVIEYMKLVKIYREHPKDKCVQMILREYASDETRLDQLRCEYFEHLNQVNDDFPFNYDIELKRRVFTRSGEPVATRLAKDIFNIIAVTEGGDFSLLREMLSTGKTRQRQQSVVKDIVTPECQCATELSILKDTIASIQASVLLLKQSVHASEMMRTQEINLIKSTHLGIKSDIVECTRTVHNVTSSAVQGMGNISRQAMSRVTELEDIIRFVEVYLETKTNTTPQRLGYCGPYPLRYDAPYMAKRISNVDVSPTMNSKAAMTSYLLSPSSVCGGTPLQTCAATPLERRPDVDRRSTPLSTGAEPPLQMHADANGHLPPPQRRTSPPLERCPDNRGHFAPPQTRAAPSLEKRPDIDGRFPPLLTSAAPPVERRPDGHGGRCL</sequence>
<name>A0A9D4JMR5_DREPO</name>
<gene>
    <name evidence="2" type="ORF">DPMN_119482</name>
</gene>
<comment type="caution">
    <text evidence="2">The sequence shown here is derived from an EMBL/GenBank/DDBJ whole genome shotgun (WGS) entry which is preliminary data.</text>
</comment>
<evidence type="ECO:0000256" key="1">
    <source>
        <dbReference type="SAM" id="MobiDB-lite"/>
    </source>
</evidence>
<reference evidence="2" key="1">
    <citation type="journal article" date="2019" name="bioRxiv">
        <title>The Genome of the Zebra Mussel, Dreissena polymorpha: A Resource for Invasive Species Research.</title>
        <authorList>
            <person name="McCartney M.A."/>
            <person name="Auch B."/>
            <person name="Kono T."/>
            <person name="Mallez S."/>
            <person name="Zhang Y."/>
            <person name="Obille A."/>
            <person name="Becker A."/>
            <person name="Abrahante J.E."/>
            <person name="Garbe J."/>
            <person name="Badalamenti J.P."/>
            <person name="Herman A."/>
            <person name="Mangelson H."/>
            <person name="Liachko I."/>
            <person name="Sullivan S."/>
            <person name="Sone E.D."/>
            <person name="Koren S."/>
            <person name="Silverstein K.A.T."/>
            <person name="Beckman K.B."/>
            <person name="Gohl D.M."/>
        </authorList>
    </citation>
    <scope>NUCLEOTIDE SEQUENCE</scope>
    <source>
        <strain evidence="2">Duluth1</strain>
        <tissue evidence="2">Whole animal</tissue>
    </source>
</reference>
<dbReference type="EMBL" id="JAIWYP010000005">
    <property type="protein sequence ID" value="KAH3817911.1"/>
    <property type="molecule type" value="Genomic_DNA"/>
</dbReference>
<accession>A0A9D4JMR5</accession>
<organism evidence="2 3">
    <name type="scientific">Dreissena polymorpha</name>
    <name type="common">Zebra mussel</name>
    <name type="synonym">Mytilus polymorpha</name>
    <dbReference type="NCBI Taxonomy" id="45954"/>
    <lineage>
        <taxon>Eukaryota</taxon>
        <taxon>Metazoa</taxon>
        <taxon>Spiralia</taxon>
        <taxon>Lophotrochozoa</taxon>
        <taxon>Mollusca</taxon>
        <taxon>Bivalvia</taxon>
        <taxon>Autobranchia</taxon>
        <taxon>Heteroconchia</taxon>
        <taxon>Euheterodonta</taxon>
        <taxon>Imparidentia</taxon>
        <taxon>Neoheterodontei</taxon>
        <taxon>Myida</taxon>
        <taxon>Dreissenoidea</taxon>
        <taxon>Dreissenidae</taxon>
        <taxon>Dreissena</taxon>
    </lineage>
</organism>
<evidence type="ECO:0000313" key="3">
    <source>
        <dbReference type="Proteomes" id="UP000828390"/>
    </source>
</evidence>
<dbReference type="AlphaFoldDB" id="A0A9D4JMR5"/>
<feature type="compositionally biased region" description="Basic and acidic residues" evidence="1">
    <location>
        <begin position="482"/>
        <end position="494"/>
    </location>
</feature>